<dbReference type="EMBL" id="CM023485">
    <property type="protein sequence ID" value="KAH6931485.1"/>
    <property type="molecule type" value="Genomic_DNA"/>
</dbReference>
<sequence length="92" mass="9745">MSHNSGDESGTASPEGAGAREGQRPERFGDLTPERRLQELQLEIERLSQMMNQNHGVGKTDGASGLGAMGSAEVFSGPDGRHFTLSLFGDLA</sequence>
<accession>A0ACB7SA42</accession>
<organism evidence="1 2">
    <name type="scientific">Hyalomma asiaticum</name>
    <name type="common">Tick</name>
    <dbReference type="NCBI Taxonomy" id="266040"/>
    <lineage>
        <taxon>Eukaryota</taxon>
        <taxon>Metazoa</taxon>
        <taxon>Ecdysozoa</taxon>
        <taxon>Arthropoda</taxon>
        <taxon>Chelicerata</taxon>
        <taxon>Arachnida</taxon>
        <taxon>Acari</taxon>
        <taxon>Parasitiformes</taxon>
        <taxon>Ixodida</taxon>
        <taxon>Ixodoidea</taxon>
        <taxon>Ixodidae</taxon>
        <taxon>Hyalomminae</taxon>
        <taxon>Hyalomma</taxon>
    </lineage>
</organism>
<comment type="caution">
    <text evidence="1">The sequence shown here is derived from an EMBL/GenBank/DDBJ whole genome shotgun (WGS) entry which is preliminary data.</text>
</comment>
<gene>
    <name evidence="1" type="ORF">HPB50_024677</name>
</gene>
<reference evidence="1" key="1">
    <citation type="submission" date="2020-05" db="EMBL/GenBank/DDBJ databases">
        <title>Large-scale comparative analyses of tick genomes elucidate their genetic diversity and vector capacities.</title>
        <authorList>
            <person name="Jia N."/>
            <person name="Wang J."/>
            <person name="Shi W."/>
            <person name="Du L."/>
            <person name="Sun Y."/>
            <person name="Zhan W."/>
            <person name="Jiang J."/>
            <person name="Wang Q."/>
            <person name="Zhang B."/>
            <person name="Ji P."/>
            <person name="Sakyi L.B."/>
            <person name="Cui X."/>
            <person name="Yuan T."/>
            <person name="Jiang B."/>
            <person name="Yang W."/>
            <person name="Lam T.T.-Y."/>
            <person name="Chang Q."/>
            <person name="Ding S."/>
            <person name="Wang X."/>
            <person name="Zhu J."/>
            <person name="Ruan X."/>
            <person name="Zhao L."/>
            <person name="Wei J."/>
            <person name="Que T."/>
            <person name="Du C."/>
            <person name="Cheng J."/>
            <person name="Dai P."/>
            <person name="Han X."/>
            <person name="Huang E."/>
            <person name="Gao Y."/>
            <person name="Liu J."/>
            <person name="Shao H."/>
            <person name="Ye R."/>
            <person name="Li L."/>
            <person name="Wei W."/>
            <person name="Wang X."/>
            <person name="Wang C."/>
            <person name="Yang T."/>
            <person name="Huo Q."/>
            <person name="Li W."/>
            <person name="Guo W."/>
            <person name="Chen H."/>
            <person name="Zhou L."/>
            <person name="Ni X."/>
            <person name="Tian J."/>
            <person name="Zhou Y."/>
            <person name="Sheng Y."/>
            <person name="Liu T."/>
            <person name="Pan Y."/>
            <person name="Xia L."/>
            <person name="Li J."/>
            <person name="Zhao F."/>
            <person name="Cao W."/>
        </authorList>
    </citation>
    <scope>NUCLEOTIDE SEQUENCE</scope>
    <source>
        <strain evidence="1">Hyas-2018</strain>
    </source>
</reference>
<dbReference type="Proteomes" id="UP000821845">
    <property type="component" value="Chromosome 5"/>
</dbReference>
<keyword evidence="2" id="KW-1185">Reference proteome</keyword>
<evidence type="ECO:0000313" key="1">
    <source>
        <dbReference type="EMBL" id="KAH6931485.1"/>
    </source>
</evidence>
<protein>
    <submittedName>
        <fullName evidence="1">Uncharacterized protein</fullName>
    </submittedName>
</protein>
<proteinExistence type="predicted"/>
<name>A0ACB7SA42_HYAAI</name>
<evidence type="ECO:0000313" key="2">
    <source>
        <dbReference type="Proteomes" id="UP000821845"/>
    </source>
</evidence>